<dbReference type="SUPFAM" id="SSF52172">
    <property type="entry name" value="CheY-like"/>
    <property type="match status" value="1"/>
</dbReference>
<dbReference type="Proteomes" id="UP000032068">
    <property type="component" value="Unassembled WGS sequence"/>
</dbReference>
<dbReference type="Pfam" id="PF03861">
    <property type="entry name" value="ANTAR"/>
    <property type="match status" value="1"/>
</dbReference>
<organism evidence="3 4">
    <name type="scientific">Pseudomonas fulva</name>
    <dbReference type="NCBI Taxonomy" id="47880"/>
    <lineage>
        <taxon>Bacteria</taxon>
        <taxon>Pseudomonadati</taxon>
        <taxon>Pseudomonadota</taxon>
        <taxon>Gammaproteobacteria</taxon>
        <taxon>Pseudomonadales</taxon>
        <taxon>Pseudomonadaceae</taxon>
        <taxon>Pseudomonas</taxon>
    </lineage>
</organism>
<name>A0A0D0JR18_9PSED</name>
<dbReference type="InterPro" id="IPR013587">
    <property type="entry name" value="Nitrate/nitrite_sensing"/>
</dbReference>
<dbReference type="OrthoDB" id="9782798at2"/>
<dbReference type="EMBL" id="JXQW01000057">
    <property type="protein sequence ID" value="KIP97808.1"/>
    <property type="molecule type" value="Genomic_DNA"/>
</dbReference>
<dbReference type="Gene3D" id="1.10.10.10">
    <property type="entry name" value="Winged helix-like DNA-binding domain superfamily/Winged helix DNA-binding domain"/>
    <property type="match status" value="1"/>
</dbReference>
<dbReference type="Pfam" id="PF08376">
    <property type="entry name" value="NIT"/>
    <property type="match status" value="1"/>
</dbReference>
<evidence type="ECO:0000256" key="1">
    <source>
        <dbReference type="SAM" id="Coils"/>
    </source>
</evidence>
<sequence length="435" mass="48980">MPDTTMPAALRFMLAARRCELQGLESLSFTCQLVTHISQLVHHLQKERGYSNIYLGNQSSHYLHQLDAHSAESAAVERQVHECFMAMDTAQANAADRARLFNRIAYVLHGLDELPGLRRRIRELEPTPRLATQAFTRLIGGLLAVVFEAADTAVDPGITRLLVAMFNFMQGKELAGQERAAGVEGFSRGHFDAELQERLQHLEDGQERCFDVFGEFADTEAVALWQQIHGGDTVAQVISLRGIAKRTSANATVDPSLCELWFELNTRRIDAMKEVENHLANRLLEHCRSSIAEAHADLDNHRTLLKRLAQMDVGSDQALLFSVHSSTLDSAPQDSVGNHLARSVLDLLHEQNQRLQRVSDELKETRETLNERKLIERAKKLLMNDYRLSEEDAYARLRQSAMERSMRLVDVAQSLLAFAARKAQENPRADKGKRG</sequence>
<comment type="caution">
    <text evidence="3">The sequence shown here is derived from an EMBL/GenBank/DDBJ whole genome shotgun (WGS) entry which is preliminary data.</text>
</comment>
<dbReference type="InterPro" id="IPR011006">
    <property type="entry name" value="CheY-like_superfamily"/>
</dbReference>
<reference evidence="3 4" key="1">
    <citation type="submission" date="2014-12" db="EMBL/GenBank/DDBJ databases">
        <title>16Stimator: statistical estimation of ribosomal gene copy numbers from draft genome assemblies.</title>
        <authorList>
            <person name="Perisin M.A."/>
            <person name="Vetter M."/>
            <person name="Gilbert J.A."/>
            <person name="Bergelson J."/>
        </authorList>
    </citation>
    <scope>NUCLEOTIDE SEQUENCE [LARGE SCALE GENOMIC DNA]</scope>
    <source>
        <strain evidence="3 4">MEJ086</strain>
    </source>
</reference>
<dbReference type="SMART" id="SM01012">
    <property type="entry name" value="ANTAR"/>
    <property type="match status" value="1"/>
</dbReference>
<dbReference type="RefSeq" id="WP_042555240.1">
    <property type="nucleotide sequence ID" value="NZ_JXQW01000057.1"/>
</dbReference>
<dbReference type="InterPro" id="IPR005561">
    <property type="entry name" value="ANTAR"/>
</dbReference>
<evidence type="ECO:0000313" key="4">
    <source>
        <dbReference type="Proteomes" id="UP000032068"/>
    </source>
</evidence>
<feature type="domain" description="ANTAR" evidence="2">
    <location>
        <begin position="355"/>
        <end position="416"/>
    </location>
</feature>
<evidence type="ECO:0000313" key="3">
    <source>
        <dbReference type="EMBL" id="KIP97808.1"/>
    </source>
</evidence>
<dbReference type="AlphaFoldDB" id="A0A0D0JR18"/>
<protein>
    <submittedName>
        <fullName evidence="3">Transcription antitermination regulator</fullName>
    </submittedName>
</protein>
<gene>
    <name evidence="3" type="ORF">RU08_18155</name>
</gene>
<accession>A0A0D0JR18</accession>
<keyword evidence="1" id="KW-0175">Coiled coil</keyword>
<proteinExistence type="predicted"/>
<feature type="coiled-coil region" evidence="1">
    <location>
        <begin position="345"/>
        <end position="372"/>
    </location>
</feature>
<dbReference type="GO" id="GO:0003723">
    <property type="term" value="F:RNA binding"/>
    <property type="evidence" value="ECO:0007669"/>
    <property type="project" value="InterPro"/>
</dbReference>
<dbReference type="PROSITE" id="PS50921">
    <property type="entry name" value="ANTAR"/>
    <property type="match status" value="1"/>
</dbReference>
<dbReference type="InterPro" id="IPR036388">
    <property type="entry name" value="WH-like_DNA-bd_sf"/>
</dbReference>
<evidence type="ECO:0000259" key="2">
    <source>
        <dbReference type="PROSITE" id="PS50921"/>
    </source>
</evidence>